<gene>
    <name evidence="2" type="ORF">HYC85_023503</name>
</gene>
<dbReference type="AlphaFoldDB" id="A0A7J7GIK2"/>
<dbReference type="EMBL" id="JACBKZ010000011">
    <property type="protein sequence ID" value="KAF5939244.1"/>
    <property type="molecule type" value="Genomic_DNA"/>
</dbReference>
<feature type="compositionally biased region" description="Polar residues" evidence="1">
    <location>
        <begin position="1"/>
        <end position="13"/>
    </location>
</feature>
<organism evidence="2 3">
    <name type="scientific">Camellia sinensis</name>
    <name type="common">Tea plant</name>
    <name type="synonym">Thea sinensis</name>
    <dbReference type="NCBI Taxonomy" id="4442"/>
    <lineage>
        <taxon>Eukaryota</taxon>
        <taxon>Viridiplantae</taxon>
        <taxon>Streptophyta</taxon>
        <taxon>Embryophyta</taxon>
        <taxon>Tracheophyta</taxon>
        <taxon>Spermatophyta</taxon>
        <taxon>Magnoliopsida</taxon>
        <taxon>eudicotyledons</taxon>
        <taxon>Gunneridae</taxon>
        <taxon>Pentapetalae</taxon>
        <taxon>asterids</taxon>
        <taxon>Ericales</taxon>
        <taxon>Theaceae</taxon>
        <taxon>Camellia</taxon>
    </lineage>
</organism>
<protein>
    <submittedName>
        <fullName evidence="2">Uncharacterized protein</fullName>
    </submittedName>
</protein>
<evidence type="ECO:0000313" key="2">
    <source>
        <dbReference type="EMBL" id="KAF5939244.1"/>
    </source>
</evidence>
<proteinExistence type="predicted"/>
<sequence length="119" mass="13126">MYSSNPTDYQKYTASPQQSAPPPYSHPANGIPVSSTNQFYHEMPHHQPPSAPSLYGQPQSGVPVSSGNQYYPEKPQPAIQALPVWLRRRVRRGIDLLFGVFSSSEKSPPRRGHLLGQGG</sequence>
<comment type="caution">
    <text evidence="2">The sequence shown here is derived from an EMBL/GenBank/DDBJ whole genome shotgun (WGS) entry which is preliminary data.</text>
</comment>
<reference evidence="2 3" key="2">
    <citation type="submission" date="2020-07" db="EMBL/GenBank/DDBJ databases">
        <title>Genome assembly of wild tea tree DASZ reveals pedigree and selection history of tea varieties.</title>
        <authorList>
            <person name="Zhang W."/>
        </authorList>
    </citation>
    <scope>NUCLEOTIDE SEQUENCE [LARGE SCALE GENOMIC DNA]</scope>
    <source>
        <strain evidence="3">cv. G240</strain>
        <tissue evidence="2">Leaf</tissue>
    </source>
</reference>
<evidence type="ECO:0000313" key="3">
    <source>
        <dbReference type="Proteomes" id="UP000593564"/>
    </source>
</evidence>
<reference evidence="3" key="1">
    <citation type="journal article" date="2020" name="Nat. Commun.">
        <title>Genome assembly of wild tea tree DASZ reveals pedigree and selection history of tea varieties.</title>
        <authorList>
            <person name="Zhang W."/>
            <person name="Zhang Y."/>
            <person name="Qiu H."/>
            <person name="Guo Y."/>
            <person name="Wan H."/>
            <person name="Zhang X."/>
            <person name="Scossa F."/>
            <person name="Alseekh S."/>
            <person name="Zhang Q."/>
            <person name="Wang P."/>
            <person name="Xu L."/>
            <person name="Schmidt M.H."/>
            <person name="Jia X."/>
            <person name="Li D."/>
            <person name="Zhu A."/>
            <person name="Guo F."/>
            <person name="Chen W."/>
            <person name="Ni D."/>
            <person name="Usadel B."/>
            <person name="Fernie A.R."/>
            <person name="Wen W."/>
        </authorList>
    </citation>
    <scope>NUCLEOTIDE SEQUENCE [LARGE SCALE GENOMIC DNA]</scope>
    <source>
        <strain evidence="3">cv. G240</strain>
    </source>
</reference>
<feature type="compositionally biased region" description="Polar residues" evidence="1">
    <location>
        <begin position="56"/>
        <end position="69"/>
    </location>
</feature>
<dbReference type="Proteomes" id="UP000593564">
    <property type="component" value="Unassembled WGS sequence"/>
</dbReference>
<name>A0A7J7GIK2_CAMSI</name>
<accession>A0A7J7GIK2</accession>
<feature type="region of interest" description="Disordered" evidence="1">
    <location>
        <begin position="1"/>
        <end position="74"/>
    </location>
</feature>
<evidence type="ECO:0000256" key="1">
    <source>
        <dbReference type="SAM" id="MobiDB-lite"/>
    </source>
</evidence>
<keyword evidence="3" id="KW-1185">Reference proteome</keyword>